<gene>
    <name evidence="6" type="ORF">SAMN05216452_1289</name>
</gene>
<dbReference type="Gene3D" id="3.40.50.300">
    <property type="entry name" value="P-loop containing nucleotide triphosphate hydrolases"/>
    <property type="match status" value="1"/>
</dbReference>
<evidence type="ECO:0000256" key="1">
    <source>
        <dbReference type="ARBA" id="ARBA00005417"/>
    </source>
</evidence>
<dbReference type="SUPFAM" id="SSF52540">
    <property type="entry name" value="P-loop containing nucleoside triphosphate hydrolases"/>
    <property type="match status" value="1"/>
</dbReference>
<dbReference type="AlphaFoldDB" id="A0A1H4JDV8"/>
<dbReference type="CDD" id="cd03293">
    <property type="entry name" value="ABC_NrtD_SsuB_transporters"/>
    <property type="match status" value="1"/>
</dbReference>
<keyword evidence="3" id="KW-0547">Nucleotide-binding</keyword>
<dbReference type="PANTHER" id="PTHR42788:SF13">
    <property type="entry name" value="ALIPHATIC SULFONATES IMPORT ATP-BINDING PROTEIN SSUB"/>
    <property type="match status" value="1"/>
</dbReference>
<keyword evidence="2" id="KW-0813">Transport</keyword>
<accession>A0A1H4JDV8</accession>
<evidence type="ECO:0000256" key="2">
    <source>
        <dbReference type="ARBA" id="ARBA00022448"/>
    </source>
</evidence>
<dbReference type="SMART" id="SM00382">
    <property type="entry name" value="AAA"/>
    <property type="match status" value="1"/>
</dbReference>
<evidence type="ECO:0000313" key="7">
    <source>
        <dbReference type="Proteomes" id="UP000199064"/>
    </source>
</evidence>
<comment type="similarity">
    <text evidence="1">Belongs to the ABC transporter superfamily.</text>
</comment>
<dbReference type="InterPro" id="IPR017871">
    <property type="entry name" value="ABC_transporter-like_CS"/>
</dbReference>
<dbReference type="RefSeq" id="WP_090327621.1">
    <property type="nucleotide sequence ID" value="NZ_FNSL01000001.1"/>
</dbReference>
<dbReference type="InterPro" id="IPR003439">
    <property type="entry name" value="ABC_transporter-like_ATP-bd"/>
</dbReference>
<keyword evidence="7" id="KW-1185">Reference proteome</keyword>
<dbReference type="Pfam" id="PF00005">
    <property type="entry name" value="ABC_tran"/>
    <property type="match status" value="1"/>
</dbReference>
<evidence type="ECO:0000313" key="6">
    <source>
        <dbReference type="EMBL" id="SEB44473.1"/>
    </source>
</evidence>
<evidence type="ECO:0000256" key="3">
    <source>
        <dbReference type="ARBA" id="ARBA00022741"/>
    </source>
</evidence>
<dbReference type="InterPro" id="IPR050166">
    <property type="entry name" value="ABC_transporter_ATP-bind"/>
</dbReference>
<feature type="domain" description="ABC transporter" evidence="5">
    <location>
        <begin position="3"/>
        <end position="235"/>
    </location>
</feature>
<dbReference type="GO" id="GO:0016887">
    <property type="term" value="F:ATP hydrolysis activity"/>
    <property type="evidence" value="ECO:0007669"/>
    <property type="project" value="InterPro"/>
</dbReference>
<sequence>MALEFRSVTKEFTSGTGQNLVAVNDISFRVNEGEFVSVVGPSGCGKSTILSMTAGLYQPTRGEVYVSEEPVAGPNAHVGFMLQKDLLLPWRDIVSNIEFGLEARGVAKSERRDRAMIELKRCHLAGFENHYPYQLSGGMRQRAALARTLAIKPEIVLLDEPFSALDAQTKLLLQNSFAGTISQTGKTTLLITHDLSEAVLMSDRILVLSERPGTIVTEIKVDLPHREEPLRRRVMPEVSDYAAQIFKHLKLEEKAI</sequence>
<proteinExistence type="inferred from homology"/>
<dbReference type="PROSITE" id="PS00211">
    <property type="entry name" value="ABC_TRANSPORTER_1"/>
    <property type="match status" value="1"/>
</dbReference>
<dbReference type="PROSITE" id="PS50893">
    <property type="entry name" value="ABC_TRANSPORTER_2"/>
    <property type="match status" value="1"/>
</dbReference>
<dbReference type="InterPro" id="IPR003593">
    <property type="entry name" value="AAA+_ATPase"/>
</dbReference>
<keyword evidence="4 6" id="KW-0067">ATP-binding</keyword>
<dbReference type="Proteomes" id="UP000199064">
    <property type="component" value="Unassembled WGS sequence"/>
</dbReference>
<dbReference type="PANTHER" id="PTHR42788">
    <property type="entry name" value="TAURINE IMPORT ATP-BINDING PROTEIN-RELATED"/>
    <property type="match status" value="1"/>
</dbReference>
<evidence type="ECO:0000259" key="5">
    <source>
        <dbReference type="PROSITE" id="PS50893"/>
    </source>
</evidence>
<dbReference type="GO" id="GO:0005524">
    <property type="term" value="F:ATP binding"/>
    <property type="evidence" value="ECO:0007669"/>
    <property type="project" value="UniProtKB-KW"/>
</dbReference>
<protein>
    <submittedName>
        <fullName evidence="6">NitT/TauT family transport system ATP-binding protein</fullName>
    </submittedName>
</protein>
<organism evidence="6 7">
    <name type="scientific">Nitratireductor aquibiodomus</name>
    <dbReference type="NCBI Taxonomy" id="204799"/>
    <lineage>
        <taxon>Bacteria</taxon>
        <taxon>Pseudomonadati</taxon>
        <taxon>Pseudomonadota</taxon>
        <taxon>Alphaproteobacteria</taxon>
        <taxon>Hyphomicrobiales</taxon>
        <taxon>Phyllobacteriaceae</taxon>
        <taxon>Nitratireductor</taxon>
    </lineage>
</organism>
<dbReference type="InterPro" id="IPR027417">
    <property type="entry name" value="P-loop_NTPase"/>
</dbReference>
<reference evidence="7" key="1">
    <citation type="submission" date="2016-10" db="EMBL/GenBank/DDBJ databases">
        <authorList>
            <person name="Varghese N."/>
            <person name="Submissions S."/>
        </authorList>
    </citation>
    <scope>NUCLEOTIDE SEQUENCE [LARGE SCALE GENOMIC DNA]</scope>
    <source>
        <strain evidence="7">ES.061</strain>
    </source>
</reference>
<name>A0A1H4JDV8_9HYPH</name>
<dbReference type="EMBL" id="FNSL01000001">
    <property type="protein sequence ID" value="SEB44473.1"/>
    <property type="molecule type" value="Genomic_DNA"/>
</dbReference>
<evidence type="ECO:0000256" key="4">
    <source>
        <dbReference type="ARBA" id="ARBA00022840"/>
    </source>
</evidence>